<dbReference type="InterPro" id="IPR010982">
    <property type="entry name" value="Lambda_DNA-bd_dom_sf"/>
</dbReference>
<dbReference type="SUPFAM" id="SSF47413">
    <property type="entry name" value="lambda repressor-like DNA-binding domains"/>
    <property type="match status" value="1"/>
</dbReference>
<dbReference type="Gene3D" id="2.10.109.10">
    <property type="entry name" value="Umud Fragment, subunit A"/>
    <property type="match status" value="1"/>
</dbReference>
<evidence type="ECO:0000259" key="4">
    <source>
        <dbReference type="PROSITE" id="PS50943"/>
    </source>
</evidence>
<dbReference type="SMART" id="SM00530">
    <property type="entry name" value="HTH_XRE"/>
    <property type="match status" value="1"/>
</dbReference>
<evidence type="ECO:0000256" key="3">
    <source>
        <dbReference type="ARBA" id="ARBA00023163"/>
    </source>
</evidence>
<evidence type="ECO:0000313" key="6">
    <source>
        <dbReference type="Proteomes" id="UP000611723"/>
    </source>
</evidence>
<dbReference type="PROSITE" id="PS50943">
    <property type="entry name" value="HTH_CROC1"/>
    <property type="match status" value="1"/>
</dbReference>
<evidence type="ECO:0000313" key="5">
    <source>
        <dbReference type="EMBL" id="MBK6264710.1"/>
    </source>
</evidence>
<dbReference type="PANTHER" id="PTHR40661">
    <property type="match status" value="1"/>
</dbReference>
<feature type="domain" description="HTH cro/C1-type" evidence="4">
    <location>
        <begin position="8"/>
        <end position="62"/>
    </location>
</feature>
<dbReference type="SUPFAM" id="SSF51306">
    <property type="entry name" value="LexA/Signal peptidase"/>
    <property type="match status" value="1"/>
</dbReference>
<name>A0A934WXN6_9BACT</name>
<evidence type="ECO:0000256" key="1">
    <source>
        <dbReference type="ARBA" id="ARBA00023015"/>
    </source>
</evidence>
<proteinExistence type="predicted"/>
<reference evidence="5" key="1">
    <citation type="submission" date="2021-01" db="EMBL/GenBank/DDBJ databases">
        <title>Marivirga aurantiaca sp. nov., isolated from intertidal surface sediments.</title>
        <authorList>
            <person name="Zhang M."/>
        </authorList>
    </citation>
    <scope>NUCLEOTIDE SEQUENCE</scope>
    <source>
        <strain evidence="5">S37H4</strain>
    </source>
</reference>
<dbReference type="RefSeq" id="WP_201430380.1">
    <property type="nucleotide sequence ID" value="NZ_JAEQBW010000002.1"/>
</dbReference>
<dbReference type="AlphaFoldDB" id="A0A934WXN6"/>
<organism evidence="5 6">
    <name type="scientific">Marivirga aurantiaca</name>
    <dbReference type="NCBI Taxonomy" id="2802615"/>
    <lineage>
        <taxon>Bacteria</taxon>
        <taxon>Pseudomonadati</taxon>
        <taxon>Bacteroidota</taxon>
        <taxon>Cytophagia</taxon>
        <taxon>Cytophagales</taxon>
        <taxon>Marivirgaceae</taxon>
        <taxon>Marivirga</taxon>
    </lineage>
</organism>
<sequence>MNLVSSNIKHLRKQKSWTQQDLADRLEIKRSLIGSYEEGRADPRISTLLKIAEVFNLSIDDLLSQDLTQHIRPQKPTKILAITVDSQENENIELVPQKAAAGYTSGYADPEYLQDLPRFQLPNLPKNRTYRAFEISGDSMLPIQPGTIIIGQYLESAADIKNGNTYVIVSEQEGVVYKRAFNYISEKGILYLVSDNTLYAPYELAASGILEIWEAKAFISTQFPQANAGSGNPLSMQELTQMVMDIKAEVTKLKK</sequence>
<protein>
    <submittedName>
        <fullName evidence="5">LexA family transcriptional regulator</fullName>
    </submittedName>
</protein>
<dbReference type="InterPro" id="IPR015927">
    <property type="entry name" value="Peptidase_S24_S26A/B/C"/>
</dbReference>
<keyword evidence="3" id="KW-0804">Transcription</keyword>
<keyword evidence="6" id="KW-1185">Reference proteome</keyword>
<keyword evidence="2" id="KW-0238">DNA-binding</keyword>
<dbReference type="Gene3D" id="1.10.260.40">
    <property type="entry name" value="lambda repressor-like DNA-binding domains"/>
    <property type="match status" value="1"/>
</dbReference>
<dbReference type="InterPro" id="IPR039418">
    <property type="entry name" value="LexA-like"/>
</dbReference>
<dbReference type="Proteomes" id="UP000611723">
    <property type="component" value="Unassembled WGS sequence"/>
</dbReference>
<comment type="caution">
    <text evidence="5">The sequence shown here is derived from an EMBL/GenBank/DDBJ whole genome shotgun (WGS) entry which is preliminary data.</text>
</comment>
<keyword evidence="1" id="KW-0805">Transcription regulation</keyword>
<dbReference type="GO" id="GO:0003677">
    <property type="term" value="F:DNA binding"/>
    <property type="evidence" value="ECO:0007669"/>
    <property type="project" value="UniProtKB-KW"/>
</dbReference>
<evidence type="ECO:0000256" key="2">
    <source>
        <dbReference type="ARBA" id="ARBA00023125"/>
    </source>
</evidence>
<dbReference type="PANTHER" id="PTHR40661:SF3">
    <property type="entry name" value="FELS-1 PROPHAGE TRANSCRIPTIONAL REGULATOR"/>
    <property type="match status" value="1"/>
</dbReference>
<gene>
    <name evidence="5" type="ORF">JKA74_06650</name>
</gene>
<dbReference type="Pfam" id="PF01381">
    <property type="entry name" value="HTH_3"/>
    <property type="match status" value="1"/>
</dbReference>
<dbReference type="InterPro" id="IPR001387">
    <property type="entry name" value="Cro/C1-type_HTH"/>
</dbReference>
<dbReference type="Pfam" id="PF00717">
    <property type="entry name" value="Peptidase_S24"/>
    <property type="match status" value="1"/>
</dbReference>
<dbReference type="CDD" id="cd06529">
    <property type="entry name" value="S24_LexA-like"/>
    <property type="match status" value="1"/>
</dbReference>
<dbReference type="CDD" id="cd00093">
    <property type="entry name" value="HTH_XRE"/>
    <property type="match status" value="1"/>
</dbReference>
<dbReference type="InterPro" id="IPR036286">
    <property type="entry name" value="LexA/Signal_pep-like_sf"/>
</dbReference>
<accession>A0A934WXN6</accession>
<dbReference type="EMBL" id="JAEQBW010000002">
    <property type="protein sequence ID" value="MBK6264710.1"/>
    <property type="molecule type" value="Genomic_DNA"/>
</dbReference>